<dbReference type="GO" id="GO:0016853">
    <property type="term" value="F:isomerase activity"/>
    <property type="evidence" value="ECO:0007669"/>
    <property type="project" value="UniProtKB-KW"/>
</dbReference>
<dbReference type="PANTHER" id="PTHR13887">
    <property type="entry name" value="GLUTATHIONE S-TRANSFERASE KAPPA"/>
    <property type="match status" value="1"/>
</dbReference>
<gene>
    <name evidence="1" type="ORF">JOD45_000229</name>
</gene>
<sequence length="297" mass="33950">MKHNHTKSMCEGSSGKYICHTHSENQYKPIELYSFTDPLSPECMGIEPIIKKLIIEYRQYITIRSVIACHSNVMDKRQFPNQLASGRNKTDINEDNKGNCLNNMPSPYSLSIAVKAAELQGKAAGRRFLRKLRHKVFLEKDNINDKHVLIDCALDAGLDIQEFTKDICSQTPIKALQCDRKLTCEMEVKTLPTLIFFSVAADTEGIKVPGVYPYEVYVQILSDLLGEKPKANDLPPIREFLRIFKMAATKELSIVYGLTDKEIEMEMKKLQLKQIVKRMSYPLGTYWRYIEKSEGSS</sequence>
<evidence type="ECO:0000313" key="1">
    <source>
        <dbReference type="EMBL" id="MBM7644038.1"/>
    </source>
</evidence>
<keyword evidence="1" id="KW-0413">Isomerase</keyword>
<dbReference type="Gene3D" id="3.40.30.10">
    <property type="entry name" value="Glutaredoxin"/>
    <property type="match status" value="1"/>
</dbReference>
<dbReference type="CDD" id="cd03025">
    <property type="entry name" value="DsbA_FrnE_like"/>
    <property type="match status" value="1"/>
</dbReference>
<organism evidence="1 2">
    <name type="scientific">Scopulibacillus daqui</name>
    <dbReference type="NCBI Taxonomy" id="1469162"/>
    <lineage>
        <taxon>Bacteria</taxon>
        <taxon>Bacillati</taxon>
        <taxon>Bacillota</taxon>
        <taxon>Bacilli</taxon>
        <taxon>Bacillales</taxon>
        <taxon>Sporolactobacillaceae</taxon>
        <taxon>Scopulibacillus</taxon>
    </lineage>
</organism>
<reference evidence="1 2" key="1">
    <citation type="submission" date="2021-01" db="EMBL/GenBank/DDBJ databases">
        <title>Genomic Encyclopedia of Type Strains, Phase IV (KMG-IV): sequencing the most valuable type-strain genomes for metagenomic binning, comparative biology and taxonomic classification.</title>
        <authorList>
            <person name="Goeker M."/>
        </authorList>
    </citation>
    <scope>NUCLEOTIDE SEQUENCE [LARGE SCALE GENOMIC DNA]</scope>
    <source>
        <strain evidence="1 2">DSM 28236</strain>
    </source>
</reference>
<dbReference type="PANTHER" id="PTHR13887:SF47">
    <property type="entry name" value="CLPXP ADAPTER PROTEIN SPXH"/>
    <property type="match status" value="1"/>
</dbReference>
<protein>
    <submittedName>
        <fullName evidence="1">DsbA family dithiol-disulfide isomerase</fullName>
    </submittedName>
</protein>
<evidence type="ECO:0000313" key="2">
    <source>
        <dbReference type="Proteomes" id="UP000808914"/>
    </source>
</evidence>
<comment type="caution">
    <text evidence="1">The sequence shown here is derived from an EMBL/GenBank/DDBJ whole genome shotgun (WGS) entry which is preliminary data.</text>
</comment>
<name>A0ABS2PVF2_9BACL</name>
<dbReference type="Pfam" id="PF13743">
    <property type="entry name" value="Thioredoxin_5"/>
    <property type="match status" value="1"/>
</dbReference>
<dbReference type="InterPro" id="IPR036249">
    <property type="entry name" value="Thioredoxin-like_sf"/>
</dbReference>
<dbReference type="EMBL" id="JAFBER010000001">
    <property type="protein sequence ID" value="MBM7644038.1"/>
    <property type="molecule type" value="Genomic_DNA"/>
</dbReference>
<dbReference type="RefSeq" id="WP_205002004.1">
    <property type="nucleotide sequence ID" value="NZ_JAFBER010000001.1"/>
</dbReference>
<dbReference type="SUPFAM" id="SSF52833">
    <property type="entry name" value="Thioredoxin-like"/>
    <property type="match status" value="1"/>
</dbReference>
<dbReference type="Proteomes" id="UP000808914">
    <property type="component" value="Unassembled WGS sequence"/>
</dbReference>
<keyword evidence="2" id="KW-1185">Reference proteome</keyword>
<accession>A0ABS2PVF2</accession>
<proteinExistence type="predicted"/>